<name>X1L324_9ZZZZ</name>
<dbReference type="InterPro" id="IPR010921">
    <property type="entry name" value="Trp_repressor/repl_initiator"/>
</dbReference>
<evidence type="ECO:0000313" key="1">
    <source>
        <dbReference type="EMBL" id="GAI13368.1"/>
    </source>
</evidence>
<reference evidence="1" key="1">
    <citation type="journal article" date="2014" name="Front. Microbiol.">
        <title>High frequency of phylogenetically diverse reductive dehalogenase-homologous genes in deep subseafloor sedimentary metagenomes.</title>
        <authorList>
            <person name="Kawai M."/>
            <person name="Futagami T."/>
            <person name="Toyoda A."/>
            <person name="Takaki Y."/>
            <person name="Nishi S."/>
            <person name="Hori S."/>
            <person name="Arai W."/>
            <person name="Tsubouchi T."/>
            <person name="Morono Y."/>
            <person name="Uchiyama I."/>
            <person name="Ito T."/>
            <person name="Fujiyama A."/>
            <person name="Inagaki F."/>
            <person name="Takami H."/>
        </authorList>
    </citation>
    <scope>NUCLEOTIDE SEQUENCE</scope>
    <source>
        <strain evidence="1">Expedition CK06-06</strain>
    </source>
</reference>
<comment type="caution">
    <text evidence="1">The sequence shown here is derived from an EMBL/GenBank/DDBJ whole genome shotgun (WGS) entry which is preliminary data.</text>
</comment>
<dbReference type="Gene3D" id="1.10.1750.10">
    <property type="match status" value="1"/>
</dbReference>
<dbReference type="SUPFAM" id="SSF48295">
    <property type="entry name" value="TrpR-like"/>
    <property type="match status" value="1"/>
</dbReference>
<dbReference type="EMBL" id="BARV01007835">
    <property type="protein sequence ID" value="GAI13368.1"/>
    <property type="molecule type" value="Genomic_DNA"/>
</dbReference>
<dbReference type="AlphaFoldDB" id="X1L324"/>
<protein>
    <recommendedName>
        <fullName evidence="2">Chromosomal replication initiator DnaA C-terminal domain-containing protein</fullName>
    </recommendedName>
</protein>
<accession>X1L324</accession>
<proteinExistence type="predicted"/>
<dbReference type="GO" id="GO:0043565">
    <property type="term" value="F:sequence-specific DNA binding"/>
    <property type="evidence" value="ECO:0007669"/>
    <property type="project" value="InterPro"/>
</dbReference>
<gene>
    <name evidence="1" type="ORF">S06H3_15886</name>
</gene>
<sequence length="56" mass="6341">SRKYSGKTLLEIGTEFNMSQYSSVSSVVDKMKTVVAKNKKIRKRVQAIEKIVNKGH</sequence>
<evidence type="ECO:0008006" key="2">
    <source>
        <dbReference type="Google" id="ProtNLM"/>
    </source>
</evidence>
<organism evidence="1">
    <name type="scientific">marine sediment metagenome</name>
    <dbReference type="NCBI Taxonomy" id="412755"/>
    <lineage>
        <taxon>unclassified sequences</taxon>
        <taxon>metagenomes</taxon>
        <taxon>ecological metagenomes</taxon>
    </lineage>
</organism>
<feature type="non-terminal residue" evidence="1">
    <location>
        <position position="1"/>
    </location>
</feature>